<dbReference type="AlphaFoldDB" id="A0A7L4UQX3"/>
<evidence type="ECO:0000256" key="1">
    <source>
        <dbReference type="ARBA" id="ARBA00004816"/>
    </source>
</evidence>
<dbReference type="InterPro" id="IPR011343">
    <property type="entry name" value="DeoC"/>
</dbReference>
<dbReference type="EC" id="4.1.2.4" evidence="3 7"/>
<evidence type="ECO:0000256" key="6">
    <source>
        <dbReference type="ARBA" id="ARBA00048791"/>
    </source>
</evidence>
<comment type="catalytic activity">
    <reaction evidence="6">
        <text>2-deoxy-D-ribose 5-phosphate = D-glyceraldehyde 3-phosphate + acetaldehyde</text>
        <dbReference type="Rhea" id="RHEA:12821"/>
        <dbReference type="ChEBI" id="CHEBI:15343"/>
        <dbReference type="ChEBI" id="CHEBI:59776"/>
        <dbReference type="ChEBI" id="CHEBI:62877"/>
        <dbReference type="EC" id="4.1.2.4"/>
    </reaction>
</comment>
<comment type="pathway">
    <text evidence="1">Carbohydrate degradation; 2-deoxy-D-ribose 1-phosphate degradation; D-glyceraldehyde 3-phosphate and acetaldehyde from 2-deoxy-alpha-D-ribose 1-phosphate: step 2/2.</text>
</comment>
<dbReference type="GO" id="GO:0009264">
    <property type="term" value="P:deoxyribonucleotide catabolic process"/>
    <property type="evidence" value="ECO:0007669"/>
    <property type="project" value="UniProtKB-UniRule"/>
</dbReference>
<organism evidence="8 9">
    <name type="scientific">Balneicella halophila</name>
    <dbReference type="NCBI Taxonomy" id="1537566"/>
    <lineage>
        <taxon>Bacteria</taxon>
        <taxon>Pseudomonadati</taxon>
        <taxon>Bacteroidota</taxon>
        <taxon>Bacteroidia</taxon>
        <taxon>Bacteroidales</taxon>
        <taxon>Balneicellaceae</taxon>
        <taxon>Balneicella</taxon>
    </lineage>
</organism>
<keyword evidence="5" id="KW-0704">Schiff base</keyword>
<dbReference type="GO" id="GO:0004139">
    <property type="term" value="F:deoxyribose-phosphate aldolase activity"/>
    <property type="evidence" value="ECO:0007669"/>
    <property type="project" value="UniProtKB-UniRule"/>
</dbReference>
<dbReference type="InterPro" id="IPR013785">
    <property type="entry name" value="Aldolase_TIM"/>
</dbReference>
<dbReference type="Gene3D" id="3.20.20.70">
    <property type="entry name" value="Aldolase class I"/>
    <property type="match status" value="1"/>
</dbReference>
<evidence type="ECO:0000256" key="2">
    <source>
        <dbReference type="ARBA" id="ARBA00009473"/>
    </source>
</evidence>
<proteinExistence type="inferred from homology"/>
<evidence type="ECO:0000313" key="9">
    <source>
        <dbReference type="Proteomes" id="UP000251835"/>
    </source>
</evidence>
<dbReference type="Proteomes" id="UP000251835">
    <property type="component" value="Unassembled WGS sequence"/>
</dbReference>
<keyword evidence="4" id="KW-0456">Lyase</keyword>
<comment type="similarity">
    <text evidence="2">Belongs to the DeoC/FbaB aldolase family. DeoC type 2 subfamily.</text>
</comment>
<dbReference type="EMBL" id="QENZ01000003">
    <property type="protein sequence ID" value="PVX52175.1"/>
    <property type="molecule type" value="Genomic_DNA"/>
</dbReference>
<dbReference type="InterPro" id="IPR002915">
    <property type="entry name" value="DeoC/FbaB/LacD_aldolase"/>
</dbReference>
<dbReference type="CDD" id="cd00959">
    <property type="entry name" value="DeoC"/>
    <property type="match status" value="1"/>
</dbReference>
<dbReference type="GO" id="GO:0005737">
    <property type="term" value="C:cytoplasm"/>
    <property type="evidence" value="ECO:0007669"/>
    <property type="project" value="InterPro"/>
</dbReference>
<dbReference type="GO" id="GO:0016052">
    <property type="term" value="P:carbohydrate catabolic process"/>
    <property type="evidence" value="ECO:0007669"/>
    <property type="project" value="TreeGrafter"/>
</dbReference>
<dbReference type="SMART" id="SM01133">
    <property type="entry name" value="DeoC"/>
    <property type="match status" value="1"/>
</dbReference>
<protein>
    <recommendedName>
        <fullName evidence="3 7">Deoxyribose-phosphate aldolase</fullName>
        <ecNumber evidence="3 7">4.1.2.4</ecNumber>
    </recommendedName>
</protein>
<dbReference type="PIRSF" id="PIRSF001357">
    <property type="entry name" value="DeoC"/>
    <property type="match status" value="1"/>
</dbReference>
<gene>
    <name evidence="8" type="ORF">C7377_0478</name>
</gene>
<dbReference type="NCBIfam" id="TIGR00126">
    <property type="entry name" value="deoC"/>
    <property type="match status" value="1"/>
</dbReference>
<name>A0A7L4UQX3_BALHA</name>
<dbReference type="PANTHER" id="PTHR10889">
    <property type="entry name" value="DEOXYRIBOSE-PHOSPHATE ALDOLASE"/>
    <property type="match status" value="1"/>
</dbReference>
<evidence type="ECO:0000256" key="4">
    <source>
        <dbReference type="ARBA" id="ARBA00023239"/>
    </source>
</evidence>
<evidence type="ECO:0000313" key="8">
    <source>
        <dbReference type="EMBL" id="PVX52175.1"/>
    </source>
</evidence>
<dbReference type="PANTHER" id="PTHR10889:SF3">
    <property type="entry name" value="DEOXYRIBOSE-PHOSPHATE ALDOLASE"/>
    <property type="match status" value="1"/>
</dbReference>
<comment type="caution">
    <text evidence="8">The sequence shown here is derived from an EMBL/GenBank/DDBJ whole genome shotgun (WGS) entry which is preliminary data.</text>
</comment>
<dbReference type="RefSeq" id="WP_116495722.1">
    <property type="nucleotide sequence ID" value="NZ_QENZ01000003.1"/>
</dbReference>
<dbReference type="Pfam" id="PF01791">
    <property type="entry name" value="DeoC"/>
    <property type="match status" value="1"/>
</dbReference>
<dbReference type="OrthoDB" id="9778711at2"/>
<evidence type="ECO:0000256" key="5">
    <source>
        <dbReference type="ARBA" id="ARBA00023270"/>
    </source>
</evidence>
<evidence type="ECO:0000256" key="7">
    <source>
        <dbReference type="NCBIfam" id="TIGR00126"/>
    </source>
</evidence>
<evidence type="ECO:0000256" key="3">
    <source>
        <dbReference type="ARBA" id="ARBA00012515"/>
    </source>
</evidence>
<sequence length="297" mass="32629">MDINILESYNTAVSRDYVEGEVQTILAELKEKLASNTSIIEKIFSCIDLTSLNTSDSRTNITNFIDKVNKFEEIYPDISPVAAICLYPSFTELARKTLVAKGVSLAVVAGVFPSSQSFLEIKTAECKMAIEKGADEVDVVIPVGALLDANYEKVFNEVRAMKEAVGRKHLKVILETGELNTLTNVKIASILSMEAGADFTKTSTGKVKENATLEASYVMCTAIKEFEAKHNRKVGFKPAGGISTLDEALDYASVVSYILGEDRIDKDYFRFGASRLANSVLKELVTRKELKAKASYF</sequence>
<accession>A0A7L4UQX3</accession>
<keyword evidence="9" id="KW-1185">Reference proteome</keyword>
<reference evidence="8 9" key="1">
    <citation type="submission" date="2018-05" db="EMBL/GenBank/DDBJ databases">
        <title>Genomic Encyclopedia of Type Strains, Phase IV (KMG-IV): sequencing the most valuable type-strain genomes for metagenomic binning, comparative biology and taxonomic classification.</title>
        <authorList>
            <person name="Goeker M."/>
        </authorList>
    </citation>
    <scope>NUCLEOTIDE SEQUENCE [LARGE SCALE GENOMIC DNA]</scope>
    <source>
        <strain evidence="8 9">DSM 28579</strain>
    </source>
</reference>
<dbReference type="SUPFAM" id="SSF51569">
    <property type="entry name" value="Aldolase"/>
    <property type="match status" value="1"/>
</dbReference>